<dbReference type="Gene3D" id="3.40.50.2020">
    <property type="match status" value="1"/>
</dbReference>
<evidence type="ECO:0000313" key="3">
    <source>
        <dbReference type="EMBL" id="RKG73788.1"/>
    </source>
</evidence>
<keyword evidence="4" id="KW-1185">Reference proteome</keyword>
<dbReference type="PANTHER" id="PTHR47505:SF1">
    <property type="entry name" value="DNA UTILIZATION PROTEIN YHGH"/>
    <property type="match status" value="1"/>
</dbReference>
<dbReference type="Proteomes" id="UP000268094">
    <property type="component" value="Unassembled WGS sequence"/>
</dbReference>
<evidence type="ECO:0000313" key="4">
    <source>
        <dbReference type="Proteomes" id="UP000268094"/>
    </source>
</evidence>
<dbReference type="EMBL" id="RAVZ01000395">
    <property type="protein sequence ID" value="RKG73788.1"/>
    <property type="molecule type" value="Genomic_DNA"/>
</dbReference>
<dbReference type="InterPro" id="IPR029057">
    <property type="entry name" value="PRTase-like"/>
</dbReference>
<organism evidence="3 4">
    <name type="scientific">Corallococcus terminator</name>
    <dbReference type="NCBI Taxonomy" id="2316733"/>
    <lineage>
        <taxon>Bacteria</taxon>
        <taxon>Pseudomonadati</taxon>
        <taxon>Myxococcota</taxon>
        <taxon>Myxococcia</taxon>
        <taxon>Myxococcales</taxon>
        <taxon>Cystobacterineae</taxon>
        <taxon>Myxococcaceae</taxon>
        <taxon>Corallococcus</taxon>
    </lineage>
</organism>
<accession>A0A3A8HTA3</accession>
<gene>
    <name evidence="3" type="ORF">D7V88_35900</name>
</gene>
<dbReference type="CDD" id="cd06223">
    <property type="entry name" value="PRTases_typeI"/>
    <property type="match status" value="1"/>
</dbReference>
<dbReference type="SUPFAM" id="SSF53271">
    <property type="entry name" value="PRTase-like"/>
    <property type="match status" value="1"/>
</dbReference>
<comment type="caution">
    <text evidence="3">The sequence shown here is derived from an EMBL/GenBank/DDBJ whole genome shotgun (WGS) entry which is preliminary data.</text>
</comment>
<dbReference type="InterPro" id="IPR000836">
    <property type="entry name" value="PRTase_dom"/>
</dbReference>
<name>A0A3A8HTA3_9BACT</name>
<dbReference type="Pfam" id="PF00156">
    <property type="entry name" value="Pribosyltran"/>
    <property type="match status" value="1"/>
</dbReference>
<dbReference type="PANTHER" id="PTHR47505">
    <property type="entry name" value="DNA UTILIZATION PROTEIN YHGH"/>
    <property type="match status" value="1"/>
</dbReference>
<sequence length="115" mass="12345">MVALPLHVRRFRARQYDQAQLLAGTLAKATGRVAPVGWLERTRETKRQVGLSEAERTGNVAGAFVASRAVKGREVLLLDDVFTTGSTARAAAVALREAGATRVEVLTLARAFTLA</sequence>
<dbReference type="InterPro" id="IPR051910">
    <property type="entry name" value="ComF/GntX_DNA_util-trans"/>
</dbReference>
<feature type="domain" description="Phosphoribosyltransferase" evidence="2">
    <location>
        <begin position="43"/>
        <end position="110"/>
    </location>
</feature>
<comment type="similarity">
    <text evidence="1">Belongs to the ComF/GntX family.</text>
</comment>
<protein>
    <submittedName>
        <fullName evidence="3">ComF family protein</fullName>
    </submittedName>
</protein>
<dbReference type="AlphaFoldDB" id="A0A3A8HTA3"/>
<evidence type="ECO:0000259" key="2">
    <source>
        <dbReference type="Pfam" id="PF00156"/>
    </source>
</evidence>
<evidence type="ECO:0000256" key="1">
    <source>
        <dbReference type="ARBA" id="ARBA00008007"/>
    </source>
</evidence>
<reference evidence="4" key="1">
    <citation type="submission" date="2018-09" db="EMBL/GenBank/DDBJ databases">
        <authorList>
            <person name="Livingstone P.G."/>
            <person name="Whitworth D.E."/>
        </authorList>
    </citation>
    <scope>NUCLEOTIDE SEQUENCE [LARGE SCALE GENOMIC DNA]</scope>
    <source>
        <strain evidence="4">CA054A</strain>
    </source>
</reference>
<proteinExistence type="inferred from homology"/>
<dbReference type="OrthoDB" id="9779910at2"/>